<dbReference type="CDD" id="cd02982">
    <property type="entry name" value="PDI_b'_family"/>
    <property type="match status" value="1"/>
</dbReference>
<dbReference type="Proteomes" id="UP000005666">
    <property type="component" value="Chromosome 5"/>
</dbReference>
<dbReference type="KEGG" id="tpf:TPHA_0E03790"/>
<dbReference type="PROSITE" id="PS51352">
    <property type="entry name" value="THIOREDOXIN_2"/>
    <property type="match status" value="1"/>
</dbReference>
<dbReference type="STRING" id="1071381.G8BU90"/>
<dbReference type="OrthoDB" id="427280at2759"/>
<evidence type="ECO:0000256" key="6">
    <source>
        <dbReference type="ARBA" id="ARBA00023235"/>
    </source>
</evidence>
<evidence type="ECO:0000259" key="10">
    <source>
        <dbReference type="PROSITE" id="PS51352"/>
    </source>
</evidence>
<evidence type="ECO:0000313" key="12">
    <source>
        <dbReference type="Proteomes" id="UP000005666"/>
    </source>
</evidence>
<dbReference type="SUPFAM" id="SSF52833">
    <property type="entry name" value="Thioredoxin-like"/>
    <property type="match status" value="4"/>
</dbReference>
<evidence type="ECO:0000256" key="7">
    <source>
        <dbReference type="ARBA" id="ARBA00023284"/>
    </source>
</evidence>
<evidence type="ECO:0000256" key="3">
    <source>
        <dbReference type="ARBA" id="ARBA00006347"/>
    </source>
</evidence>
<dbReference type="RefSeq" id="XP_003685902.1">
    <property type="nucleotide sequence ID" value="XM_003685854.1"/>
</dbReference>
<keyword evidence="6" id="KW-0413">Isomerase</keyword>
<feature type="compositionally biased region" description="Basic and acidic residues" evidence="8">
    <location>
        <begin position="516"/>
        <end position="553"/>
    </location>
</feature>
<evidence type="ECO:0000256" key="1">
    <source>
        <dbReference type="ARBA" id="ARBA00001182"/>
    </source>
</evidence>
<organism evidence="11 12">
    <name type="scientific">Tetrapisispora phaffii (strain ATCC 24235 / CBS 4417 / NBRC 1672 / NRRL Y-8282 / UCD 70-5)</name>
    <name type="common">Yeast</name>
    <name type="synonym">Fabospora phaffii</name>
    <dbReference type="NCBI Taxonomy" id="1071381"/>
    <lineage>
        <taxon>Eukaryota</taxon>
        <taxon>Fungi</taxon>
        <taxon>Dikarya</taxon>
        <taxon>Ascomycota</taxon>
        <taxon>Saccharomycotina</taxon>
        <taxon>Saccharomycetes</taxon>
        <taxon>Saccharomycetales</taxon>
        <taxon>Saccharomycetaceae</taxon>
        <taxon>Tetrapisispora</taxon>
    </lineage>
</organism>
<feature type="signal peptide" evidence="9">
    <location>
        <begin position="1"/>
        <end position="19"/>
    </location>
</feature>
<proteinExistence type="inferred from homology"/>
<dbReference type="EMBL" id="HE612860">
    <property type="protein sequence ID" value="CCE63468.1"/>
    <property type="molecule type" value="Genomic_DNA"/>
</dbReference>
<dbReference type="CDD" id="cd02961">
    <property type="entry name" value="PDI_a_family"/>
    <property type="match status" value="1"/>
</dbReference>
<comment type="subcellular location">
    <subcellularLocation>
        <location evidence="2">Endoplasmic reticulum lumen</location>
    </subcellularLocation>
</comment>
<feature type="domain" description="Thioredoxin" evidence="10">
    <location>
        <begin position="16"/>
        <end position="142"/>
    </location>
</feature>
<keyword evidence="5" id="KW-0256">Endoplasmic reticulum</keyword>
<evidence type="ECO:0000256" key="8">
    <source>
        <dbReference type="SAM" id="MobiDB-lite"/>
    </source>
</evidence>
<dbReference type="Gene3D" id="3.40.30.10">
    <property type="entry name" value="Glutaredoxin"/>
    <property type="match status" value="4"/>
</dbReference>
<dbReference type="InterPro" id="IPR013766">
    <property type="entry name" value="Thioredoxin_domain"/>
</dbReference>
<gene>
    <name evidence="11" type="primary">TPHA0E03790</name>
    <name evidence="11" type="ordered locus">TPHA_0E03790</name>
</gene>
<keyword evidence="12" id="KW-1185">Reference proteome</keyword>
<comment type="similarity">
    <text evidence="3">Belongs to the protein disulfide isomerase family.</text>
</comment>
<keyword evidence="7" id="KW-0676">Redox-active center</keyword>
<dbReference type="Pfam" id="PF00085">
    <property type="entry name" value="Thioredoxin"/>
    <property type="match status" value="2"/>
</dbReference>
<dbReference type="GeneID" id="11531502"/>
<dbReference type="PANTHER" id="PTHR18929">
    <property type="entry name" value="PROTEIN DISULFIDE ISOMERASE"/>
    <property type="match status" value="1"/>
</dbReference>
<feature type="region of interest" description="Disordered" evidence="8">
    <location>
        <begin position="516"/>
        <end position="566"/>
    </location>
</feature>
<evidence type="ECO:0000256" key="4">
    <source>
        <dbReference type="ARBA" id="ARBA00012723"/>
    </source>
</evidence>
<sequence>MVSINSLLLVAGLSGNVFGAAAVARDAKASSSDKIEQLNATNFDQIVGSKRFFVAEFYAPWCLHSKNIKERLAAAADRLLPRDIVFGQIDCTENKEVCDKYEIDAYPTLKIFKDSNLTHPIAWEGSTNVDGLVAYALRKDTVPVTVVDSESVLQDILRNSGKPVVVKNANGKFDEQFENIAKQRMDSITFVSFPREKDATFSLYINKGKNANGSPDIKEISNLENLEYFINDEQNFVKWITQETLPAFGNLTASTHSVYASLSVPIAYYMYNRDEDATDDIIPFMKELGETYRGKVNIVGVDVRQYSKPIETLGVLPQYPLFAIHDVRKNRRYVLPQLAEEEFKNLEEPVKLSQIHMKQLLENFTKGEAKPMERSEEVPAKQDSDVYHLVGSTHDKFVFDEKRDILVRYYAPWCNISAKIEPLFNRAAQIFNEDASLKDKLALADINAFDNDVLSVDIEQFPTLVLFPAGNNTKPVFFEGGKSIESIMAFVENSSTHKIPGKQMFAAYRQRVLDEQNKKESAEKAKKASEEQAKKTSEEQAKKTSEEQAKKNDQQQQQQQAVHDEL</sequence>
<dbReference type="EC" id="5.3.4.1" evidence="4"/>
<dbReference type="GO" id="GO:0003756">
    <property type="term" value="F:protein disulfide isomerase activity"/>
    <property type="evidence" value="ECO:0007669"/>
    <property type="project" value="UniProtKB-EC"/>
</dbReference>
<evidence type="ECO:0000256" key="5">
    <source>
        <dbReference type="ARBA" id="ARBA00022824"/>
    </source>
</evidence>
<evidence type="ECO:0000313" key="11">
    <source>
        <dbReference type="EMBL" id="CCE63468.1"/>
    </source>
</evidence>
<dbReference type="AlphaFoldDB" id="G8BU90"/>
<reference evidence="11 12" key="1">
    <citation type="journal article" date="2011" name="Proc. Natl. Acad. Sci. U.S.A.">
        <title>Evolutionary erosion of yeast sex chromosomes by mating-type switching accidents.</title>
        <authorList>
            <person name="Gordon J.L."/>
            <person name="Armisen D."/>
            <person name="Proux-Wera E."/>
            <person name="Oheigeartaigh S.S."/>
            <person name="Byrne K.P."/>
            <person name="Wolfe K.H."/>
        </authorList>
    </citation>
    <scope>NUCLEOTIDE SEQUENCE [LARGE SCALE GENOMIC DNA]</scope>
    <source>
        <strain evidence="12">ATCC 24235 / CBS 4417 / NBRC 1672 / NRRL Y-8282 / UCD 70-5</strain>
    </source>
</reference>
<dbReference type="Pfam" id="PF13848">
    <property type="entry name" value="Thioredoxin_6"/>
    <property type="match status" value="1"/>
</dbReference>
<dbReference type="eggNOG" id="KOG0190">
    <property type="taxonomic scope" value="Eukaryota"/>
</dbReference>
<comment type="catalytic activity">
    <reaction evidence="1">
        <text>Catalyzes the rearrangement of -S-S- bonds in proteins.</text>
        <dbReference type="EC" id="5.3.4.1"/>
    </reaction>
</comment>
<dbReference type="HOGENOM" id="CLU_025879_5_0_1"/>
<name>G8BU90_TETPH</name>
<protein>
    <recommendedName>
        <fullName evidence="4">protein disulfide-isomerase</fullName>
        <ecNumber evidence="4">5.3.4.1</ecNumber>
    </recommendedName>
</protein>
<dbReference type="GO" id="GO:0006457">
    <property type="term" value="P:protein folding"/>
    <property type="evidence" value="ECO:0007669"/>
    <property type="project" value="TreeGrafter"/>
</dbReference>
<dbReference type="PANTHER" id="PTHR18929:SF132">
    <property type="entry name" value="PROTEIN DISULFIDE-ISOMERASE A3"/>
    <property type="match status" value="1"/>
</dbReference>
<dbReference type="InterPro" id="IPR036249">
    <property type="entry name" value="Thioredoxin-like_sf"/>
</dbReference>
<dbReference type="GO" id="GO:0034976">
    <property type="term" value="P:response to endoplasmic reticulum stress"/>
    <property type="evidence" value="ECO:0007669"/>
    <property type="project" value="TreeGrafter"/>
</dbReference>
<evidence type="ECO:0000256" key="9">
    <source>
        <dbReference type="SAM" id="SignalP"/>
    </source>
</evidence>
<dbReference type="GO" id="GO:0005788">
    <property type="term" value="C:endoplasmic reticulum lumen"/>
    <property type="evidence" value="ECO:0007669"/>
    <property type="project" value="UniProtKB-SubCell"/>
</dbReference>
<feature type="chain" id="PRO_5003508676" description="protein disulfide-isomerase" evidence="9">
    <location>
        <begin position="20"/>
        <end position="566"/>
    </location>
</feature>
<evidence type="ECO:0000256" key="2">
    <source>
        <dbReference type="ARBA" id="ARBA00004319"/>
    </source>
</evidence>
<keyword evidence="9" id="KW-0732">Signal</keyword>
<dbReference type="OMA" id="CTTHSET"/>
<accession>G8BU90</accession>